<dbReference type="Pfam" id="PF02889">
    <property type="entry name" value="Sec63"/>
    <property type="match status" value="1"/>
</dbReference>
<dbReference type="SUPFAM" id="SSF52540">
    <property type="entry name" value="P-loop containing nucleoside triphosphate hydrolases"/>
    <property type="match status" value="2"/>
</dbReference>
<dbReference type="GO" id="GO:0003676">
    <property type="term" value="F:nucleic acid binding"/>
    <property type="evidence" value="ECO:0007669"/>
    <property type="project" value="InterPro"/>
</dbReference>
<dbReference type="RefSeq" id="XP_026191556.1">
    <property type="nucleotide sequence ID" value="XM_026335771.1"/>
</dbReference>
<protein>
    <submittedName>
        <fullName evidence="5">Uncharacterized protein LOC113146931</fullName>
    </submittedName>
</protein>
<dbReference type="Gene3D" id="1.10.10.10">
    <property type="entry name" value="Winged helix-like DNA-binding domain superfamily/Winged helix DNA-binding domain"/>
    <property type="match status" value="1"/>
</dbReference>
<dbReference type="PANTHER" id="PTHR47835:SF3">
    <property type="entry name" value="HELICASE FOR MEIOSIS 1"/>
    <property type="match status" value="1"/>
</dbReference>
<dbReference type="InterPro" id="IPR011545">
    <property type="entry name" value="DEAD/DEAH_box_helicase_dom"/>
</dbReference>
<feature type="region of interest" description="Disordered" evidence="1">
    <location>
        <begin position="680"/>
        <end position="713"/>
    </location>
</feature>
<dbReference type="GO" id="GO:0043138">
    <property type="term" value="F:3'-5' DNA helicase activity"/>
    <property type="evidence" value="ECO:0007669"/>
    <property type="project" value="UniProtKB-EC"/>
</dbReference>
<dbReference type="GO" id="GO:0005524">
    <property type="term" value="F:ATP binding"/>
    <property type="evidence" value="ECO:0007669"/>
    <property type="project" value="InterPro"/>
</dbReference>
<feature type="domain" description="SEC63" evidence="3">
    <location>
        <begin position="324"/>
        <end position="394"/>
    </location>
</feature>
<keyword evidence="4" id="KW-1185">Reference proteome</keyword>
<dbReference type="GO" id="GO:0051321">
    <property type="term" value="P:meiotic cell cycle"/>
    <property type="evidence" value="ECO:0007669"/>
    <property type="project" value="UniProtKB-KW"/>
</dbReference>
<dbReference type="AlphaFoldDB" id="A0A6P6RUM1"/>
<gene>
    <name evidence="5" type="primary">LOC113146931</name>
</gene>
<dbReference type="Gene3D" id="3.40.50.300">
    <property type="entry name" value="P-loop containing nucleotide triphosphate hydrolases"/>
    <property type="match status" value="2"/>
</dbReference>
<evidence type="ECO:0000256" key="1">
    <source>
        <dbReference type="SAM" id="MobiDB-lite"/>
    </source>
</evidence>
<dbReference type="InterPro" id="IPR004179">
    <property type="entry name" value="Sec63-dom"/>
</dbReference>
<dbReference type="InterPro" id="IPR036388">
    <property type="entry name" value="WH-like_DNA-bd_sf"/>
</dbReference>
<dbReference type="GO" id="GO:0016787">
    <property type="term" value="F:hydrolase activity"/>
    <property type="evidence" value="ECO:0007669"/>
    <property type="project" value="UniProtKB-KW"/>
</dbReference>
<evidence type="ECO:0000259" key="2">
    <source>
        <dbReference type="Pfam" id="PF00270"/>
    </source>
</evidence>
<dbReference type="Pfam" id="PF00270">
    <property type="entry name" value="DEAD"/>
    <property type="match status" value="1"/>
</dbReference>
<dbReference type="Proteomes" id="UP000515125">
    <property type="component" value="Unplaced"/>
</dbReference>
<dbReference type="Gene3D" id="1.10.3380.10">
    <property type="entry name" value="Sec63 N-terminal domain-like domain"/>
    <property type="match status" value="1"/>
</dbReference>
<evidence type="ECO:0000259" key="3">
    <source>
        <dbReference type="Pfam" id="PF02889"/>
    </source>
</evidence>
<dbReference type="SUPFAM" id="SSF158702">
    <property type="entry name" value="Sec63 N-terminal domain-like"/>
    <property type="match status" value="1"/>
</dbReference>
<dbReference type="InterPro" id="IPR052247">
    <property type="entry name" value="Meiotic_Crossover_Helicase"/>
</dbReference>
<proteinExistence type="predicted"/>
<evidence type="ECO:0000313" key="4">
    <source>
        <dbReference type="Proteomes" id="UP000515125"/>
    </source>
</evidence>
<organism evidence="4 5">
    <name type="scientific">Cyclospora cayetanensis</name>
    <dbReference type="NCBI Taxonomy" id="88456"/>
    <lineage>
        <taxon>Eukaryota</taxon>
        <taxon>Sar</taxon>
        <taxon>Alveolata</taxon>
        <taxon>Apicomplexa</taxon>
        <taxon>Conoidasida</taxon>
        <taxon>Coccidia</taxon>
        <taxon>Eucoccidiorida</taxon>
        <taxon>Eimeriorina</taxon>
        <taxon>Eimeriidae</taxon>
        <taxon>Cyclospora</taxon>
    </lineage>
</organism>
<dbReference type="InterPro" id="IPR027417">
    <property type="entry name" value="P-loop_NTPase"/>
</dbReference>
<evidence type="ECO:0000313" key="5">
    <source>
        <dbReference type="RefSeq" id="XP_026191556.1"/>
    </source>
</evidence>
<feature type="domain" description="DEAD/DEAH-box helicase" evidence="2">
    <location>
        <begin position="24"/>
        <end position="104"/>
    </location>
</feature>
<name>A0A6P6RUM1_9EIME</name>
<sequence length="746" mass="82205">MAVSCDMVRDPDHRKLFRFERFNAVQSLCFDEVYNSDQNLVISAPSGSGKTVSSGVQVLLELAILRLLEQSASRVLPEQHTVLCVCPTKALCSERAIEQLRLACDTFETSLTLPTVIAATDILVTTRERYQCNPSSGGQSMQSCMQPRIWTWPHVCWDIRKSYCLPWENIKVLCTTSTSAQGISLPARLCVVKSTIAYKEGKYSEYDEIEMLQMIRRAGRANIDTCGVAVIMSPHDSYAKWNELTSGHQRICSKLPEEFAEHLATEVALGTVQNSADASAWLDATFWGVQVPFESIQAARDFITFQLDKLNLEAFEKLPVDDLLRSLMQLVASAYEFEDFAPRREHKKPLRESSNHPRMKWRLKHCAINAKEKAFVLMQAAIFGIRIDQVMCLQECALARNLGRTYCCVQTLARSLRKRIAWETPEQLTQLPGTANASCALLPGLNWPSRVALDLLVTEAAHFQSLQRLCAALPRFIVALHSRGDLAKISLLSFNLRKGQEGVCGAFEAPEICYQIVCYSEKGEIQFVRRLMPPRLNSQLELFFRINNARRIVCRVVGATAVAVLSPLLCFSAPSVPDLPGIRGVGRQGGGACAGCADSRCYPRVFVPAAEGCTPAASASNASATFYAHSAESGSQDSGRGMEKFAFPDGSLPAKGRRPCREHVGGGTTATSSVFEHNWSELAGSSKRRKNAAKGREAAGKSNNKTQRKVLPRSFASLRVTATGESACKKSKRHTENCVAAMAEAN</sequence>
<accession>A0A6P6RUM1</accession>
<dbReference type="PANTHER" id="PTHR47835">
    <property type="entry name" value="HFM1, ATP DEPENDENT DNA HELICASE HOMOLOG"/>
    <property type="match status" value="1"/>
</dbReference>
<dbReference type="OrthoDB" id="2320933at2759"/>
<dbReference type="GeneID" id="113146931"/>
<reference evidence="5" key="1">
    <citation type="submission" date="2025-08" db="UniProtKB">
        <authorList>
            <consortium name="RefSeq"/>
        </authorList>
    </citation>
    <scope>IDENTIFICATION</scope>
</reference>